<name>A0ABS3DQS0_9BACI</name>
<evidence type="ECO:0000259" key="3">
    <source>
        <dbReference type="SMART" id="SM00642"/>
    </source>
</evidence>
<gene>
    <name evidence="4" type="ORF">JF544_00440</name>
</gene>
<feature type="domain" description="Glycosyl hydrolase family 13 catalytic" evidence="3">
    <location>
        <begin position="38"/>
        <end position="341"/>
    </location>
</feature>
<keyword evidence="1" id="KW-1133">Transmembrane helix</keyword>
<dbReference type="EMBL" id="JAEKJY010000001">
    <property type="protein sequence ID" value="MBN8233688.1"/>
    <property type="molecule type" value="Genomic_DNA"/>
</dbReference>
<dbReference type="Gene3D" id="2.60.40.1180">
    <property type="entry name" value="Golgi alpha-mannosidase II"/>
    <property type="match status" value="1"/>
</dbReference>
<dbReference type="SUPFAM" id="SSF51445">
    <property type="entry name" value="(Trans)glycosidases"/>
    <property type="match status" value="1"/>
</dbReference>
<keyword evidence="2" id="KW-0732">Signal</keyword>
<keyword evidence="1" id="KW-0812">Transmembrane</keyword>
<feature type="transmembrane region" description="Helical" evidence="1">
    <location>
        <begin position="436"/>
        <end position="456"/>
    </location>
</feature>
<dbReference type="Proteomes" id="UP000663970">
    <property type="component" value="Unassembled WGS sequence"/>
</dbReference>
<protein>
    <recommendedName>
        <fullName evidence="3">Glycosyl hydrolase family 13 catalytic domain-containing protein</fullName>
    </recommendedName>
</protein>
<reference evidence="4 5" key="1">
    <citation type="submission" date="2020-12" db="EMBL/GenBank/DDBJ databases">
        <title>Oil enriched cultivation method for isolating marine PHA-producing bacteria.</title>
        <authorList>
            <person name="Zheng W."/>
            <person name="Yu S."/>
            <person name="Huang Y."/>
        </authorList>
    </citation>
    <scope>NUCLEOTIDE SEQUENCE [LARGE SCALE GENOMIC DNA]</scope>
    <source>
        <strain evidence="4 5">SY-2-6</strain>
    </source>
</reference>
<evidence type="ECO:0000256" key="2">
    <source>
        <dbReference type="SAM" id="SignalP"/>
    </source>
</evidence>
<dbReference type="Pfam" id="PF00128">
    <property type="entry name" value="Alpha-amylase"/>
    <property type="match status" value="1"/>
</dbReference>
<comment type="caution">
    <text evidence="4">The sequence shown here is derived from an EMBL/GenBank/DDBJ whole genome shotgun (WGS) entry which is preliminary data.</text>
</comment>
<feature type="signal peptide" evidence="2">
    <location>
        <begin position="1"/>
        <end position="23"/>
    </location>
</feature>
<dbReference type="SMART" id="SM00642">
    <property type="entry name" value="Aamy"/>
    <property type="match status" value="1"/>
</dbReference>
<dbReference type="InterPro" id="IPR013780">
    <property type="entry name" value="Glyco_hydro_b"/>
</dbReference>
<dbReference type="PANTHER" id="PTHR10357">
    <property type="entry name" value="ALPHA-AMYLASE FAMILY MEMBER"/>
    <property type="match status" value="1"/>
</dbReference>
<dbReference type="InterPro" id="IPR054174">
    <property type="entry name" value="Alpha-amylase-like_C"/>
</dbReference>
<evidence type="ECO:0000313" key="4">
    <source>
        <dbReference type="EMBL" id="MBN8233688.1"/>
    </source>
</evidence>
<dbReference type="Pfam" id="PF22026">
    <property type="entry name" value="Alpha-amylase_C_2"/>
    <property type="match status" value="1"/>
</dbReference>
<evidence type="ECO:0000313" key="5">
    <source>
        <dbReference type="Proteomes" id="UP000663970"/>
    </source>
</evidence>
<dbReference type="SUPFAM" id="SSF51011">
    <property type="entry name" value="Glycosyl hydrolase domain"/>
    <property type="match status" value="1"/>
</dbReference>
<dbReference type="InterPro" id="IPR017853">
    <property type="entry name" value="GH"/>
</dbReference>
<organism evidence="4 5">
    <name type="scientific">Halobacillus kuroshimensis</name>
    <dbReference type="NCBI Taxonomy" id="302481"/>
    <lineage>
        <taxon>Bacteria</taxon>
        <taxon>Bacillati</taxon>
        <taxon>Bacillota</taxon>
        <taxon>Bacilli</taxon>
        <taxon>Bacillales</taxon>
        <taxon>Bacillaceae</taxon>
        <taxon>Halobacillus</taxon>
    </lineage>
</organism>
<evidence type="ECO:0000256" key="1">
    <source>
        <dbReference type="SAM" id="Phobius"/>
    </source>
</evidence>
<accession>A0ABS3DQS0</accession>
<sequence length="466" mass="52126">MKKAAGILLLLPFFLLNSMVSTAGEGEERRWQDESVYYIAVDRFFNSDRSNDEQVDVEDPQAYQGGDFAGLTSQLDYIEELGFTTIQLSPVMANAPGGFHGFWVTDFRAVEEQYGTMEEMRAFVQEAHDRDLSVVLDLPLFTAAEHPWLEDETKSSWLKEGVTEAPVSWLDDLPQLNMANKETAAYIKETMNFWMEEAEVDGFHLVSQTGLEMTEDLDDILYTTSVADSKEFSQPLRDVFAAPGAVKGKAVDNSGETVVQHLDGPFTGRFTHEAVENGQNPITRWRLGLTYIFTTPGLPVVYYGSETPLDDGGNPEAAPMINVKAGNEELKQRVEKLTSMREQYPAITRGGYEELYNDNGLIVFERSDEEESLIVAINNASETKTAELDHLDSGLQLRGLLQDGVVREQSDGTYRLAMDRETADVFIMEEDSGYNWLFIGFVGGVLLLFTVAVIILSRKSRSSEKT</sequence>
<dbReference type="InterPro" id="IPR006047">
    <property type="entry name" value="GH13_cat_dom"/>
</dbReference>
<dbReference type="RefSeq" id="WP_206931671.1">
    <property type="nucleotide sequence ID" value="NZ_JAEKJY010000001.1"/>
</dbReference>
<dbReference type="Gene3D" id="3.20.20.80">
    <property type="entry name" value="Glycosidases"/>
    <property type="match status" value="2"/>
</dbReference>
<feature type="chain" id="PRO_5045836306" description="Glycosyl hydrolase family 13 catalytic domain-containing protein" evidence="2">
    <location>
        <begin position="24"/>
        <end position="466"/>
    </location>
</feature>
<keyword evidence="5" id="KW-1185">Reference proteome</keyword>
<keyword evidence="1" id="KW-0472">Membrane</keyword>
<proteinExistence type="predicted"/>